<evidence type="ECO:0000313" key="3">
    <source>
        <dbReference type="EMBL" id="GGK21542.1"/>
    </source>
</evidence>
<feature type="region of interest" description="Disordered" evidence="1">
    <location>
        <begin position="1"/>
        <end position="23"/>
    </location>
</feature>
<accession>A0ABQ2EUQ2</accession>
<keyword evidence="2" id="KW-1133">Transmembrane helix</keyword>
<dbReference type="Proteomes" id="UP000660265">
    <property type="component" value="Unassembled WGS sequence"/>
</dbReference>
<evidence type="ECO:0000256" key="2">
    <source>
        <dbReference type="SAM" id="Phobius"/>
    </source>
</evidence>
<name>A0ABQ2EUQ2_9ACTN</name>
<gene>
    <name evidence="3" type="ORF">GCM10011583_61920</name>
</gene>
<proteinExistence type="predicted"/>
<keyword evidence="2" id="KW-0812">Transmembrane</keyword>
<dbReference type="RefSeq" id="WP_189110942.1">
    <property type="nucleotide sequence ID" value="NZ_BMMV01000026.1"/>
</dbReference>
<evidence type="ECO:0008006" key="5">
    <source>
        <dbReference type="Google" id="ProtNLM"/>
    </source>
</evidence>
<dbReference type="EMBL" id="BMMV01000026">
    <property type="protein sequence ID" value="GGK21542.1"/>
    <property type="molecule type" value="Genomic_DNA"/>
</dbReference>
<sequence>MSLPNYPHQAADGTSPHTTPEPAPARSNALAVAALVLGIIAVLLFWTVVGGIFLGLLAVVLGIIGARRARGGRAPRRTMAIVGAVLGAVGLVASTVIVIIGVSLFNSEEFDNFNDCMEHANSQSEKDQCAEDFSKDVEN</sequence>
<organism evidence="3 4">
    <name type="scientific">Streptomyces camponoticapitis</name>
    <dbReference type="NCBI Taxonomy" id="1616125"/>
    <lineage>
        <taxon>Bacteria</taxon>
        <taxon>Bacillati</taxon>
        <taxon>Actinomycetota</taxon>
        <taxon>Actinomycetes</taxon>
        <taxon>Kitasatosporales</taxon>
        <taxon>Streptomycetaceae</taxon>
        <taxon>Streptomyces</taxon>
    </lineage>
</organism>
<comment type="caution">
    <text evidence="3">The sequence shown here is derived from an EMBL/GenBank/DDBJ whole genome shotgun (WGS) entry which is preliminary data.</text>
</comment>
<feature type="transmembrane region" description="Helical" evidence="2">
    <location>
        <begin position="33"/>
        <end position="66"/>
    </location>
</feature>
<evidence type="ECO:0000313" key="4">
    <source>
        <dbReference type="Proteomes" id="UP000660265"/>
    </source>
</evidence>
<keyword evidence="2" id="KW-0472">Membrane</keyword>
<reference evidence="4" key="1">
    <citation type="journal article" date="2019" name="Int. J. Syst. Evol. Microbiol.">
        <title>The Global Catalogue of Microorganisms (GCM) 10K type strain sequencing project: providing services to taxonomists for standard genome sequencing and annotation.</title>
        <authorList>
            <consortium name="The Broad Institute Genomics Platform"/>
            <consortium name="The Broad Institute Genome Sequencing Center for Infectious Disease"/>
            <person name="Wu L."/>
            <person name="Ma J."/>
        </authorList>
    </citation>
    <scope>NUCLEOTIDE SEQUENCE [LARGE SCALE GENOMIC DNA]</scope>
    <source>
        <strain evidence="4">CGMCC 4.7275</strain>
    </source>
</reference>
<evidence type="ECO:0000256" key="1">
    <source>
        <dbReference type="SAM" id="MobiDB-lite"/>
    </source>
</evidence>
<protein>
    <recommendedName>
        <fullName evidence="5">DUF4190 domain-containing protein</fullName>
    </recommendedName>
</protein>
<feature type="transmembrane region" description="Helical" evidence="2">
    <location>
        <begin position="78"/>
        <end position="105"/>
    </location>
</feature>
<keyword evidence="4" id="KW-1185">Reference proteome</keyword>